<dbReference type="WBParaSite" id="MBELARI_LOCUS5029">
    <property type="protein sequence ID" value="MBELARI_LOCUS5029"/>
    <property type="gene ID" value="MBELARI_LOCUS5029"/>
</dbReference>
<keyword evidence="1" id="KW-1185">Reference proteome</keyword>
<sequence length="90" mass="10212">MDIENNEVLKMLRFTGLGIRESQLVYGSNMDVYNRIRNKGDTISSTILGPHGGPNNGTDLKAEEILKEERNRCPVWLMRPLGRSGKRSHE</sequence>
<organism evidence="1 2">
    <name type="scientific">Mesorhabditis belari</name>
    <dbReference type="NCBI Taxonomy" id="2138241"/>
    <lineage>
        <taxon>Eukaryota</taxon>
        <taxon>Metazoa</taxon>
        <taxon>Ecdysozoa</taxon>
        <taxon>Nematoda</taxon>
        <taxon>Chromadorea</taxon>
        <taxon>Rhabditida</taxon>
        <taxon>Rhabditina</taxon>
        <taxon>Rhabditomorpha</taxon>
        <taxon>Rhabditoidea</taxon>
        <taxon>Rhabditidae</taxon>
        <taxon>Mesorhabditinae</taxon>
        <taxon>Mesorhabditis</taxon>
    </lineage>
</organism>
<accession>A0AAF3J9M7</accession>
<proteinExistence type="predicted"/>
<dbReference type="Proteomes" id="UP000887575">
    <property type="component" value="Unassembled WGS sequence"/>
</dbReference>
<name>A0AAF3J9M7_9BILA</name>
<evidence type="ECO:0000313" key="1">
    <source>
        <dbReference type="Proteomes" id="UP000887575"/>
    </source>
</evidence>
<reference evidence="2" key="1">
    <citation type="submission" date="2024-02" db="UniProtKB">
        <authorList>
            <consortium name="WormBaseParasite"/>
        </authorList>
    </citation>
    <scope>IDENTIFICATION</scope>
</reference>
<evidence type="ECO:0000313" key="2">
    <source>
        <dbReference type="WBParaSite" id="MBELARI_LOCUS5029"/>
    </source>
</evidence>
<dbReference type="AlphaFoldDB" id="A0AAF3J9M7"/>
<protein>
    <submittedName>
        <fullName evidence="2">Uncharacterized protein</fullName>
    </submittedName>
</protein>